<evidence type="ECO:0000313" key="1">
    <source>
        <dbReference type="EMBL" id="CAE6871736.1"/>
    </source>
</evidence>
<dbReference type="Proteomes" id="UP000675121">
    <property type="component" value="Unassembled WGS sequence"/>
</dbReference>
<organism evidence="1 2">
    <name type="scientific">Paraburkholderia domus</name>
    <dbReference type="NCBI Taxonomy" id="2793075"/>
    <lineage>
        <taxon>Bacteria</taxon>
        <taxon>Pseudomonadati</taxon>
        <taxon>Pseudomonadota</taxon>
        <taxon>Betaproteobacteria</taxon>
        <taxon>Burkholderiales</taxon>
        <taxon>Burkholderiaceae</taxon>
        <taxon>Paraburkholderia</taxon>
    </lineage>
</organism>
<keyword evidence="2" id="KW-1185">Reference proteome</keyword>
<dbReference type="AlphaFoldDB" id="A0A9N8QXG5"/>
<accession>A0A9N8QXG5</accession>
<gene>
    <name evidence="1" type="ORF">R70211_01292</name>
</gene>
<name>A0A9N8QXG5_9BURK</name>
<reference evidence="1" key="1">
    <citation type="submission" date="2021-02" db="EMBL/GenBank/DDBJ databases">
        <authorList>
            <person name="Vanwijnsberghe S."/>
        </authorList>
    </citation>
    <scope>NUCLEOTIDE SEQUENCE</scope>
    <source>
        <strain evidence="1">R-70211</strain>
    </source>
</reference>
<comment type="caution">
    <text evidence="1">The sequence shown here is derived from an EMBL/GenBank/DDBJ whole genome shotgun (WGS) entry which is preliminary data.</text>
</comment>
<evidence type="ECO:0000313" key="2">
    <source>
        <dbReference type="Proteomes" id="UP000675121"/>
    </source>
</evidence>
<protein>
    <submittedName>
        <fullName evidence="1">Uncharacterized protein</fullName>
    </submittedName>
</protein>
<dbReference type="EMBL" id="CAJNAS010000003">
    <property type="protein sequence ID" value="CAE6871736.1"/>
    <property type="molecule type" value="Genomic_DNA"/>
</dbReference>
<sequence length="36" mass="3998">MRQGCSCDAVTDDHGRPFAETAWVDEAGTVVRVDFR</sequence>
<proteinExistence type="predicted"/>